<comment type="subunit">
    <text evidence="8">Heterotetramer, composed of two GyrA and two GyrB chains. In the heterotetramer, GyrA contains the active site tyrosine that forms a transient covalent intermediate with DNA, while GyrB binds cofactors and catalyzes ATP hydrolysis.</text>
</comment>
<dbReference type="GO" id="GO:0009330">
    <property type="term" value="C:DNA topoisomerase type II (double strand cut, ATP-hydrolyzing) complex"/>
    <property type="evidence" value="ECO:0007669"/>
    <property type="project" value="TreeGrafter"/>
</dbReference>
<dbReference type="NCBIfam" id="TIGR01063">
    <property type="entry name" value="gyrA"/>
    <property type="match status" value="1"/>
</dbReference>
<feature type="region of interest" description="Disordered" evidence="10">
    <location>
        <begin position="1"/>
        <end position="25"/>
    </location>
</feature>
<evidence type="ECO:0000256" key="1">
    <source>
        <dbReference type="ARBA" id="ARBA00000185"/>
    </source>
</evidence>
<keyword evidence="6 8" id="KW-0238">DNA-binding</keyword>
<dbReference type="Gene3D" id="1.10.268.10">
    <property type="entry name" value="Topoisomerase, domain 3"/>
    <property type="match status" value="1"/>
</dbReference>
<dbReference type="InterPro" id="IPR005743">
    <property type="entry name" value="GyrA"/>
</dbReference>
<dbReference type="GO" id="GO:0006261">
    <property type="term" value="P:DNA-templated DNA replication"/>
    <property type="evidence" value="ECO:0007669"/>
    <property type="project" value="UniProtKB-UniRule"/>
</dbReference>
<keyword evidence="8" id="KW-0963">Cytoplasm</keyword>
<dbReference type="FunFam" id="1.10.268.10:FF:000001">
    <property type="entry name" value="DNA gyrase subunit A"/>
    <property type="match status" value="1"/>
</dbReference>
<dbReference type="HAMAP" id="MF_01897">
    <property type="entry name" value="GyrA"/>
    <property type="match status" value="1"/>
</dbReference>
<feature type="active site" description="O-(5'-phospho-DNA)-tyrosine intermediate" evidence="8 9">
    <location>
        <position position="144"/>
    </location>
</feature>
<accession>A0A932EPX3</accession>
<evidence type="ECO:0000256" key="6">
    <source>
        <dbReference type="ARBA" id="ARBA00023125"/>
    </source>
</evidence>
<dbReference type="InterPro" id="IPR013758">
    <property type="entry name" value="Topo_IIA_A/C_ab"/>
</dbReference>
<dbReference type="PANTHER" id="PTHR43493">
    <property type="entry name" value="DNA GYRASE/TOPOISOMERASE SUBUNIT A"/>
    <property type="match status" value="1"/>
</dbReference>
<evidence type="ECO:0000313" key="12">
    <source>
        <dbReference type="EMBL" id="MBI2678163.1"/>
    </source>
</evidence>
<dbReference type="GO" id="GO:0003677">
    <property type="term" value="F:DNA binding"/>
    <property type="evidence" value="ECO:0007669"/>
    <property type="project" value="UniProtKB-UniRule"/>
</dbReference>
<evidence type="ECO:0000256" key="8">
    <source>
        <dbReference type="HAMAP-Rule" id="MF_01897"/>
    </source>
</evidence>
<gene>
    <name evidence="8 12" type="primary">gyrA</name>
    <name evidence="12" type="ORF">HYX28_05235</name>
</gene>
<evidence type="ECO:0000256" key="9">
    <source>
        <dbReference type="PROSITE-ProRule" id="PRU01384"/>
    </source>
</evidence>
<dbReference type="InterPro" id="IPR035516">
    <property type="entry name" value="Gyrase/topoIV_suA_C"/>
</dbReference>
<dbReference type="Pfam" id="PF00521">
    <property type="entry name" value="DNA_topoisoIV"/>
    <property type="match status" value="1"/>
</dbReference>
<dbReference type="InterPro" id="IPR006691">
    <property type="entry name" value="GyrA/parC_rep"/>
</dbReference>
<evidence type="ECO:0000256" key="2">
    <source>
        <dbReference type="ARBA" id="ARBA00008263"/>
    </source>
</evidence>
<dbReference type="Gene3D" id="2.120.10.90">
    <property type="entry name" value="DNA gyrase/topoisomerase IV, subunit A, C-terminal"/>
    <property type="match status" value="1"/>
</dbReference>
<dbReference type="PANTHER" id="PTHR43493:SF5">
    <property type="entry name" value="DNA GYRASE SUBUNIT A, CHLOROPLASTIC_MITOCHONDRIAL"/>
    <property type="match status" value="1"/>
</dbReference>
<comment type="similarity">
    <text evidence="2 8">Belongs to the type II topoisomerase GyrA/ParC subunit family.</text>
</comment>
<evidence type="ECO:0000256" key="5">
    <source>
        <dbReference type="ARBA" id="ARBA00023029"/>
    </source>
</evidence>
<dbReference type="InterPro" id="IPR013760">
    <property type="entry name" value="Topo_IIA-like_dom_sf"/>
</dbReference>
<dbReference type="Proteomes" id="UP000779809">
    <property type="component" value="Unassembled WGS sequence"/>
</dbReference>
<evidence type="ECO:0000256" key="7">
    <source>
        <dbReference type="ARBA" id="ARBA00023235"/>
    </source>
</evidence>
<dbReference type="AlphaFoldDB" id="A0A932EPX3"/>
<dbReference type="Gene3D" id="3.90.199.10">
    <property type="entry name" value="Topoisomerase II, domain 5"/>
    <property type="match status" value="1"/>
</dbReference>
<comment type="catalytic activity">
    <reaction evidence="1 8 9">
        <text>ATP-dependent breakage, passage and rejoining of double-stranded DNA.</text>
        <dbReference type="EC" id="5.6.2.2"/>
    </reaction>
</comment>
<dbReference type="NCBIfam" id="NF004043">
    <property type="entry name" value="PRK05560.1"/>
    <property type="match status" value="1"/>
</dbReference>
<comment type="subcellular location">
    <subcellularLocation>
        <location evidence="8">Cytoplasm</location>
    </subcellularLocation>
</comment>
<dbReference type="SUPFAM" id="SSF56719">
    <property type="entry name" value="Type II DNA topoisomerase"/>
    <property type="match status" value="1"/>
</dbReference>
<evidence type="ECO:0000256" key="4">
    <source>
        <dbReference type="ARBA" id="ARBA00022840"/>
    </source>
</evidence>
<dbReference type="SUPFAM" id="SSF101904">
    <property type="entry name" value="GyrA/ParC C-terminal domain-like"/>
    <property type="match status" value="1"/>
</dbReference>
<comment type="caution">
    <text evidence="12">The sequence shown here is derived from an EMBL/GenBank/DDBJ whole genome shotgun (WGS) entry which is preliminary data.</text>
</comment>
<comment type="function">
    <text evidence="8">A type II topoisomerase that negatively supercoils closed circular double-stranded (ds) DNA in an ATP-dependent manner to modulate DNA topology and maintain chromosomes in an underwound state. Negative supercoiling favors strand separation, and DNA replication, transcription, recombination and repair, all of which involve strand separation. Also able to catalyze the interconversion of other topological isomers of dsDNA rings, including catenanes and knotted rings. Type II topoisomerases break and join 2 DNA strands simultaneously in an ATP-dependent manner.</text>
</comment>
<dbReference type="Pfam" id="PF03989">
    <property type="entry name" value="DNA_gyraseA_C"/>
    <property type="match status" value="6"/>
</dbReference>
<feature type="domain" description="Topo IIA-type catalytic" evidence="11">
    <location>
        <begin position="56"/>
        <end position="539"/>
    </location>
</feature>
<comment type="caution">
    <text evidence="8">Lacks conserved residue(s) required for the propagation of feature annotation.</text>
</comment>
<dbReference type="SMART" id="SM00434">
    <property type="entry name" value="TOP4c"/>
    <property type="match status" value="1"/>
</dbReference>
<evidence type="ECO:0000256" key="3">
    <source>
        <dbReference type="ARBA" id="ARBA00022741"/>
    </source>
</evidence>
<feature type="compositionally biased region" description="Basic and acidic residues" evidence="10">
    <location>
        <begin position="759"/>
        <end position="768"/>
    </location>
</feature>
<keyword evidence="7 8" id="KW-0413">Isomerase</keyword>
<dbReference type="PROSITE" id="PS52040">
    <property type="entry name" value="TOPO_IIA"/>
    <property type="match status" value="1"/>
</dbReference>
<evidence type="ECO:0000259" key="11">
    <source>
        <dbReference type="PROSITE" id="PS52040"/>
    </source>
</evidence>
<dbReference type="CDD" id="cd00187">
    <property type="entry name" value="TOP4c"/>
    <property type="match status" value="1"/>
</dbReference>
<dbReference type="GO" id="GO:0005737">
    <property type="term" value="C:cytoplasm"/>
    <property type="evidence" value="ECO:0007669"/>
    <property type="project" value="UniProtKB-SubCell"/>
</dbReference>
<dbReference type="EMBL" id="JACPNR010000006">
    <property type="protein sequence ID" value="MBI2678163.1"/>
    <property type="molecule type" value="Genomic_DNA"/>
</dbReference>
<dbReference type="GO" id="GO:0034335">
    <property type="term" value="F:DNA negative supercoiling activity"/>
    <property type="evidence" value="ECO:0007669"/>
    <property type="project" value="UniProtKB-ARBA"/>
</dbReference>
<dbReference type="InterPro" id="IPR050220">
    <property type="entry name" value="Type_II_DNA_Topoisomerases"/>
</dbReference>
<keyword evidence="5 8" id="KW-0799">Topoisomerase</keyword>
<proteinExistence type="inferred from homology"/>
<comment type="miscellaneous">
    <text evidence="8">Few gyrases are as efficient as E.coli at forming negative supercoils. Not all organisms have 2 type II topoisomerases; in organisms with a single type II topoisomerase this enzyme also has to decatenate newly replicated chromosomes.</text>
</comment>
<sequence>MPDEKDPQLPLNPEENAKRPSEMGPGALSILPMNIEEEMRRSYLDYSMSVIIGRALPDVYDGLKPVHRRILYAMHDMGLLHNRKHVKCAGVVGELLKKYHPHGDSAVYDALVRLAQPWSLRYPLVDGQGNFGSVDGDSAAAYRYTECRMTAIAEELLADIDKDSVDFVPNFDEVTMEPVVLPTRIPNLLVNGSNGIAVGMATNIPPHNLTEIVDAAITLVENPATTLGEVLKIVKGPDFPTAGYIYGKAGIAEAYKHGRGKFMMRAKAAIETFQKDRQAIIITEIPYQVNKATLIKRIADLVLDKIIDDVSDVRDESDRSGMRIVVELKRGAEPQIILNQLYKHTSMQESFSMIFLAVVNGQPRELGLIDALKHFIDHRVEVVRRRTAYLLARAKEREHILEGYKIALDNLDAIIKLIRASGSRQEAREALLATKFKIVDKETRETMGLSRGEGNLSGRQADAILELQLYRLTRLSTDEILKELGEVRERIAEYESILASDKKLRGVIVKEMKEVKEKYGDARRTQIVDEQVEIQLEDLIADEQVAVTISHNGYLKRTPISTYRAQRRGGTGRTGMKTRDEDFVEKLLIASTHAYLLVFTNTGRVYWLKVYEVPDVGPAGKGKHIGNLVALQPGETVRAILNVRDLEEEGKYVFFATRNGTVKKTPLVDFSNVMSRGIIAIGVDKGDELVAARSTDGQQIVFLASHEGMAIRFDEEDVRPMGRAAYGVRGMTLDKHDYVVGMAVTPKSAPNGKSASDSAKMHSLDRAGKSAAKKNGKEKDAADKKAGKPGLNTKDDAAAAAEAAAEAAAVLDSEKAQQSARLILSVTEMGYGKRTHVDEYRLQTRGGKGVINVKTTARNGMVSAILLVDEASEAMIISQFGKIIRMDTTQIREAGRSTQGVRLLHMEGGDKVAAAVVIPKEDSGETNGTLIQ</sequence>
<dbReference type="GO" id="GO:0006265">
    <property type="term" value="P:DNA topological change"/>
    <property type="evidence" value="ECO:0007669"/>
    <property type="project" value="UniProtKB-UniRule"/>
</dbReference>
<dbReference type="EC" id="5.6.2.2" evidence="8"/>
<keyword evidence="3 8" id="KW-0547">Nucleotide-binding</keyword>
<dbReference type="NCBIfam" id="NF004044">
    <property type="entry name" value="PRK05561.1"/>
    <property type="match status" value="1"/>
</dbReference>
<evidence type="ECO:0000313" key="13">
    <source>
        <dbReference type="Proteomes" id="UP000779809"/>
    </source>
</evidence>
<evidence type="ECO:0000256" key="10">
    <source>
        <dbReference type="SAM" id="MobiDB-lite"/>
    </source>
</evidence>
<dbReference type="InterPro" id="IPR013757">
    <property type="entry name" value="Topo_IIA_A_a_sf"/>
</dbReference>
<dbReference type="Gene3D" id="3.30.1360.40">
    <property type="match status" value="1"/>
</dbReference>
<reference evidence="12" key="1">
    <citation type="submission" date="2020-07" db="EMBL/GenBank/DDBJ databases">
        <title>Huge and variable diversity of episymbiotic CPR bacteria and DPANN archaea in groundwater ecosystems.</title>
        <authorList>
            <person name="He C.Y."/>
            <person name="Keren R."/>
            <person name="Whittaker M."/>
            <person name="Farag I.F."/>
            <person name="Doudna J."/>
            <person name="Cate J.H.D."/>
            <person name="Banfield J.F."/>
        </authorList>
    </citation>
    <scope>NUCLEOTIDE SEQUENCE</scope>
    <source>
        <strain evidence="12">NC_groundwater_580_Pr5_B-0.1um_64_19</strain>
    </source>
</reference>
<dbReference type="InterPro" id="IPR002205">
    <property type="entry name" value="Topo_IIA_dom_A"/>
</dbReference>
<protein>
    <recommendedName>
        <fullName evidence="8">DNA gyrase subunit A</fullName>
        <ecNumber evidence="8">5.6.2.2</ecNumber>
    </recommendedName>
</protein>
<organism evidence="12 13">
    <name type="scientific">Candidatus Korobacter versatilis</name>
    <dbReference type="NCBI Taxonomy" id="658062"/>
    <lineage>
        <taxon>Bacteria</taxon>
        <taxon>Pseudomonadati</taxon>
        <taxon>Acidobacteriota</taxon>
        <taxon>Terriglobia</taxon>
        <taxon>Terriglobales</taxon>
        <taxon>Candidatus Korobacteraceae</taxon>
        <taxon>Candidatus Korobacter</taxon>
    </lineage>
</organism>
<dbReference type="FunFam" id="3.30.1360.40:FF:000002">
    <property type="entry name" value="DNA gyrase subunit A"/>
    <property type="match status" value="1"/>
</dbReference>
<dbReference type="GO" id="GO:0005524">
    <property type="term" value="F:ATP binding"/>
    <property type="evidence" value="ECO:0007669"/>
    <property type="project" value="UniProtKB-UniRule"/>
</dbReference>
<dbReference type="FunFam" id="3.90.199.10:FF:000001">
    <property type="entry name" value="DNA gyrase subunit A"/>
    <property type="match status" value="1"/>
</dbReference>
<dbReference type="GO" id="GO:0005694">
    <property type="term" value="C:chromosome"/>
    <property type="evidence" value="ECO:0007669"/>
    <property type="project" value="InterPro"/>
</dbReference>
<keyword evidence="4 8" id="KW-0067">ATP-binding</keyword>
<name>A0A932EPX3_9BACT</name>
<feature type="compositionally biased region" description="Basic and acidic residues" evidence="10">
    <location>
        <begin position="775"/>
        <end position="786"/>
    </location>
</feature>
<feature type="region of interest" description="Disordered" evidence="10">
    <location>
        <begin position="744"/>
        <end position="797"/>
    </location>
</feature>